<protein>
    <submittedName>
        <fullName evidence="1">Uncharacterized protein</fullName>
    </submittedName>
</protein>
<organism evidence="1 2">
    <name type="scientific">Neotamlana nanhaiensis</name>
    <dbReference type="NCBI Taxonomy" id="1382798"/>
    <lineage>
        <taxon>Bacteria</taxon>
        <taxon>Pseudomonadati</taxon>
        <taxon>Bacteroidota</taxon>
        <taxon>Flavobacteriia</taxon>
        <taxon>Flavobacteriales</taxon>
        <taxon>Flavobacteriaceae</taxon>
        <taxon>Neotamlana</taxon>
    </lineage>
</organism>
<reference evidence="1 2" key="1">
    <citation type="journal article" date="2015" name="Antonie Van Leeuwenhoek">
        <title>Tamlana nanhaiensis sp. nov., isolated from surface seawater collected from the South China Sea.</title>
        <authorList>
            <person name="Liu X."/>
            <person name="Lai Q."/>
            <person name="Du Y."/>
            <person name="Li G."/>
            <person name="Sun F."/>
            <person name="Shao Z."/>
        </authorList>
    </citation>
    <scope>NUCLEOTIDE SEQUENCE [LARGE SCALE GENOMIC DNA]</scope>
    <source>
        <strain evidence="1 2">FHC16</strain>
    </source>
</reference>
<dbReference type="OrthoDB" id="1119845at2"/>
<dbReference type="Proteomes" id="UP000032361">
    <property type="component" value="Unassembled WGS sequence"/>
</dbReference>
<evidence type="ECO:0000313" key="1">
    <source>
        <dbReference type="EMBL" id="KJD31891.1"/>
    </source>
</evidence>
<evidence type="ECO:0000313" key="2">
    <source>
        <dbReference type="Proteomes" id="UP000032361"/>
    </source>
</evidence>
<accession>A0A0D7VYI1</accession>
<keyword evidence="2" id="KW-1185">Reference proteome</keyword>
<name>A0A0D7VYI1_9FLAO</name>
<dbReference type="AlphaFoldDB" id="A0A0D7VYI1"/>
<dbReference type="RefSeq" id="WP_044626976.1">
    <property type="nucleotide sequence ID" value="NZ_JTDV01000012.1"/>
</dbReference>
<dbReference type="PATRIC" id="fig|1382798.3.peg.1137"/>
<comment type="caution">
    <text evidence="1">The sequence shown here is derived from an EMBL/GenBank/DDBJ whole genome shotgun (WGS) entry which is preliminary data.</text>
</comment>
<proteinExistence type="predicted"/>
<dbReference type="EMBL" id="JTDV01000012">
    <property type="protein sequence ID" value="KJD31891.1"/>
    <property type="molecule type" value="Genomic_DNA"/>
</dbReference>
<sequence>MITSNFNKNLNILETKFKDYVTAEGIIRYIEEFETNTAYPRKLKTLIIAEHAVLRFSTKAKNQSLKQ</sequence>
<gene>
    <name evidence="1" type="ORF">PK35_12885</name>
</gene>